<evidence type="ECO:0000313" key="1">
    <source>
        <dbReference type="Proteomes" id="UP000694851"/>
    </source>
</evidence>
<accession>A0A8B7SAG5</accession>
<keyword evidence="1" id="KW-1185">Reference proteome</keyword>
<dbReference type="Proteomes" id="UP000694851">
    <property type="component" value="Unplaced"/>
</dbReference>
<reference evidence="2" key="1">
    <citation type="submission" date="2025-08" db="UniProtKB">
        <authorList>
            <consortium name="RefSeq"/>
        </authorList>
    </citation>
    <scope>IDENTIFICATION</scope>
    <source>
        <tissue evidence="2">Muscle</tissue>
    </source>
</reference>
<proteinExistence type="predicted"/>
<sequence length="112" mass="12896">MGLETEKADVQLFMDDDTYSRHSGVDYADPEKFADSGGDRDPNRLNSHLKDCNAVCKDLPNGPAFHADNMEERDRCYYRPTVCERRTQLLFCQLPAEPRLNTRTPGLEIWML</sequence>
<protein>
    <submittedName>
        <fullName evidence="2">Caveolin-2 isoform X2</fullName>
    </submittedName>
</protein>
<gene>
    <name evidence="2" type="primary">CAV2</name>
</gene>
<dbReference type="GeneID" id="109389345"/>
<dbReference type="OrthoDB" id="5917823at2759"/>
<organism evidence="1 2">
    <name type="scientific">Hipposideros armiger</name>
    <name type="common">Great Himalayan leaf-nosed bat</name>
    <dbReference type="NCBI Taxonomy" id="186990"/>
    <lineage>
        <taxon>Eukaryota</taxon>
        <taxon>Metazoa</taxon>
        <taxon>Chordata</taxon>
        <taxon>Craniata</taxon>
        <taxon>Vertebrata</taxon>
        <taxon>Euteleostomi</taxon>
        <taxon>Mammalia</taxon>
        <taxon>Eutheria</taxon>
        <taxon>Laurasiatheria</taxon>
        <taxon>Chiroptera</taxon>
        <taxon>Yinpterochiroptera</taxon>
        <taxon>Rhinolophoidea</taxon>
        <taxon>Hipposideridae</taxon>
        <taxon>Hipposideros</taxon>
    </lineage>
</organism>
<name>A0A8B7SAG5_HIPAR</name>
<dbReference type="AlphaFoldDB" id="A0A8B7SAG5"/>
<evidence type="ECO:0000313" key="2">
    <source>
        <dbReference type="RefSeq" id="XP_019510312.1"/>
    </source>
</evidence>
<dbReference type="CTD" id="858"/>
<dbReference type="RefSeq" id="XP_019510312.1">
    <property type="nucleotide sequence ID" value="XM_019654767.1"/>
</dbReference>